<protein>
    <submittedName>
        <fullName evidence="2">Uncharacterized protein</fullName>
    </submittedName>
</protein>
<organism evidence="2 3">
    <name type="scientific">Cellulomonas rhizosphaerae</name>
    <dbReference type="NCBI Taxonomy" id="2293719"/>
    <lineage>
        <taxon>Bacteria</taxon>
        <taxon>Bacillati</taxon>
        <taxon>Actinomycetota</taxon>
        <taxon>Actinomycetes</taxon>
        <taxon>Micrococcales</taxon>
        <taxon>Cellulomonadaceae</taxon>
        <taxon>Cellulomonas</taxon>
    </lineage>
</organism>
<accession>A0A413RH32</accession>
<feature type="compositionally biased region" description="Basic and acidic residues" evidence="1">
    <location>
        <begin position="192"/>
        <end position="212"/>
    </location>
</feature>
<evidence type="ECO:0000313" key="2">
    <source>
        <dbReference type="EMBL" id="RHA37107.1"/>
    </source>
</evidence>
<evidence type="ECO:0000313" key="3">
    <source>
        <dbReference type="Proteomes" id="UP000283374"/>
    </source>
</evidence>
<sequence length="212" mass="23023">MTESAATPLAIYLPDEWWIVDVRSKRARERSIAALVARQVGRGDDRAALRAEVRAALGRQARDAARAGAFLLAISLMQVGDVRLPAALAIYRVPRSGGGELEALERAFAGEPSTDLELVVADRGSLLRRTWVDRSAPDPPMPDARALRADYWMDLTGADEIVLLTFSTPLVDAAEAFLDLFDTIVDSVDVQSDTHSDTPSDTHSDTVAEEHA</sequence>
<name>A0A413RH32_9CELL</name>
<gene>
    <name evidence="2" type="ORF">D1825_17615</name>
</gene>
<keyword evidence="3" id="KW-1185">Reference proteome</keyword>
<dbReference type="Proteomes" id="UP000283374">
    <property type="component" value="Unassembled WGS sequence"/>
</dbReference>
<feature type="region of interest" description="Disordered" evidence="1">
    <location>
        <begin position="191"/>
        <end position="212"/>
    </location>
</feature>
<dbReference type="EMBL" id="QWKP01000223">
    <property type="protein sequence ID" value="RHA37107.1"/>
    <property type="molecule type" value="Genomic_DNA"/>
</dbReference>
<dbReference type="RefSeq" id="WP_118768719.1">
    <property type="nucleotide sequence ID" value="NZ_QWKP01000223.1"/>
</dbReference>
<evidence type="ECO:0000256" key="1">
    <source>
        <dbReference type="SAM" id="MobiDB-lite"/>
    </source>
</evidence>
<comment type="caution">
    <text evidence="2">The sequence shown here is derived from an EMBL/GenBank/DDBJ whole genome shotgun (WGS) entry which is preliminary data.</text>
</comment>
<reference evidence="2 3" key="1">
    <citation type="submission" date="2018-08" db="EMBL/GenBank/DDBJ databases">
        <title>Cellulomonas rhizosphaerae sp. nov., a novel actinomycete isolated from soil.</title>
        <authorList>
            <person name="Tian Y."/>
        </authorList>
    </citation>
    <scope>NUCLEOTIDE SEQUENCE [LARGE SCALE GENOMIC DNA]</scope>
    <source>
        <strain evidence="2 3">NEAU-TCZ24</strain>
    </source>
</reference>
<dbReference type="OrthoDB" id="4977279at2"/>
<dbReference type="AlphaFoldDB" id="A0A413RH32"/>
<proteinExistence type="predicted"/>